<evidence type="ECO:0000256" key="1">
    <source>
        <dbReference type="ARBA" id="ARBA00006484"/>
    </source>
</evidence>
<sequence length="287" mass="30683">MKVEMTLRGLSPRIFTRVTNAAKNDLIALQHQTGVRKMSSTEIEQEKTPPHAVVIGGTSGIGFCIIERLIALGYVVSFTYNSGNSSADNMSARFEGRVRGYRVDLSSSESVASFVECLRDAPAPVALVNTAGVLQEGLAIGAITERLRFVNTVNFLSPAIIASEVATLMAPARRGAIINVTSIASRKAGVGNAIYGSTKIALERFTASLALEVARFGIRTLCVAPGFVDTPMFRNYAKGKDNDLISKLPTREILAPEDVANPVIAFIEGRLKTTGTTIVLGNGEMTF</sequence>
<protein>
    <submittedName>
        <fullName evidence="3">SDR family oxidoreductase</fullName>
        <ecNumber evidence="3">1.-.-.-</ecNumber>
    </submittedName>
</protein>
<dbReference type="InterPro" id="IPR050259">
    <property type="entry name" value="SDR"/>
</dbReference>
<dbReference type="PROSITE" id="PS00061">
    <property type="entry name" value="ADH_SHORT"/>
    <property type="match status" value="1"/>
</dbReference>
<dbReference type="PANTHER" id="PTHR42879:SF2">
    <property type="entry name" value="3-OXOACYL-[ACYL-CARRIER-PROTEIN] REDUCTASE FABG"/>
    <property type="match status" value="1"/>
</dbReference>
<dbReference type="InterPro" id="IPR002347">
    <property type="entry name" value="SDR_fam"/>
</dbReference>
<dbReference type="Pfam" id="PF00106">
    <property type="entry name" value="adh_short"/>
    <property type="match status" value="1"/>
</dbReference>
<comment type="similarity">
    <text evidence="1 2">Belongs to the short-chain dehydrogenases/reductases (SDR) family.</text>
</comment>
<dbReference type="EMBL" id="CP152276">
    <property type="protein sequence ID" value="XAE41972.1"/>
    <property type="molecule type" value="Genomic_DNA"/>
</dbReference>
<name>A0ABZ3D2H8_9PROT</name>
<evidence type="ECO:0000313" key="3">
    <source>
        <dbReference type="EMBL" id="XAE41972.1"/>
    </source>
</evidence>
<dbReference type="SUPFAM" id="SSF51735">
    <property type="entry name" value="NAD(P)-binding Rossmann-fold domains"/>
    <property type="match status" value="1"/>
</dbReference>
<dbReference type="InterPro" id="IPR036291">
    <property type="entry name" value="NAD(P)-bd_dom_sf"/>
</dbReference>
<reference evidence="3 4" key="1">
    <citation type="submission" date="2024-04" db="EMBL/GenBank/DDBJ databases">
        <title>Complete genome sequence of Nguyenibacter vanlangesis HBCM-1154, a strain capable of nitrogen fixation, IAA production, and phosphorus solubilization isolated from sugarcane soil.</title>
        <authorList>
            <person name="MY HANH P."/>
        </authorList>
    </citation>
    <scope>NUCLEOTIDE SEQUENCE [LARGE SCALE GENOMIC DNA]</scope>
    <source>
        <strain evidence="3 4">HBCM 1154</strain>
    </source>
</reference>
<dbReference type="PRINTS" id="PR00080">
    <property type="entry name" value="SDRFAMILY"/>
</dbReference>
<dbReference type="Proteomes" id="UP001449795">
    <property type="component" value="Chromosome"/>
</dbReference>
<gene>
    <name evidence="3" type="ORF">AAC691_17085</name>
</gene>
<proteinExistence type="inferred from homology"/>
<dbReference type="EC" id="1.-.-.-" evidence="3"/>
<evidence type="ECO:0000313" key="4">
    <source>
        <dbReference type="Proteomes" id="UP001449795"/>
    </source>
</evidence>
<dbReference type="PRINTS" id="PR00081">
    <property type="entry name" value="GDHRDH"/>
</dbReference>
<accession>A0ABZ3D2H8</accession>
<dbReference type="InterPro" id="IPR020904">
    <property type="entry name" value="Sc_DH/Rdtase_CS"/>
</dbReference>
<keyword evidence="4" id="KW-1185">Reference proteome</keyword>
<organism evidence="3 4">
    <name type="scientific">Nguyenibacter vanlangensis</name>
    <dbReference type="NCBI Taxonomy" id="1216886"/>
    <lineage>
        <taxon>Bacteria</taxon>
        <taxon>Pseudomonadati</taxon>
        <taxon>Pseudomonadota</taxon>
        <taxon>Alphaproteobacteria</taxon>
        <taxon>Acetobacterales</taxon>
        <taxon>Acetobacteraceae</taxon>
        <taxon>Nguyenibacter</taxon>
    </lineage>
</organism>
<dbReference type="RefSeq" id="WP_342627790.1">
    <property type="nucleotide sequence ID" value="NZ_CP152276.1"/>
</dbReference>
<dbReference type="PANTHER" id="PTHR42879">
    <property type="entry name" value="3-OXOACYL-(ACYL-CARRIER-PROTEIN) REDUCTASE"/>
    <property type="match status" value="1"/>
</dbReference>
<dbReference type="CDD" id="cd05233">
    <property type="entry name" value="SDR_c"/>
    <property type="match status" value="1"/>
</dbReference>
<keyword evidence="3" id="KW-0560">Oxidoreductase</keyword>
<evidence type="ECO:0000256" key="2">
    <source>
        <dbReference type="RuleBase" id="RU000363"/>
    </source>
</evidence>
<dbReference type="GO" id="GO:0016491">
    <property type="term" value="F:oxidoreductase activity"/>
    <property type="evidence" value="ECO:0007669"/>
    <property type="project" value="UniProtKB-KW"/>
</dbReference>
<dbReference type="Gene3D" id="3.40.50.720">
    <property type="entry name" value="NAD(P)-binding Rossmann-like Domain"/>
    <property type="match status" value="1"/>
</dbReference>